<evidence type="ECO:0000313" key="3">
    <source>
        <dbReference type="Proteomes" id="UP000218209"/>
    </source>
</evidence>
<sequence>MASQSETRLWCFSRGRQLGGGVRGSGKSATLAQWEPALRRFRARGKRYQSAGRRGCDGRAAVRRTCMHRPVGDDGRDRATELEVDKKSVPRAHAPFQRTRTSGRAPQARYAHRLGRIARTPVWDLAPPAPCPAQPAATCATRCDLRRPTSDRGGAADPPPAVPPIGSRGSAYTTTRRQFRGHRRQGHCSRQRRARASPLSPWLGVWPPFFLFSLPLVCGRVAPPPPWPCRSSSTHTHTLFPPDVVPPPRLALRRPAPPTPPASPPPCAGGPAAASRPSVGGWRERARRRVGGGTRRPPMTRPAAAVGAAWIPPAPLPTRRAATPAAVASRPHRRRSA</sequence>
<feature type="compositionally biased region" description="Low complexity" evidence="1">
    <location>
        <begin position="269"/>
        <end position="281"/>
    </location>
</feature>
<feature type="non-terminal residue" evidence="2">
    <location>
        <position position="337"/>
    </location>
</feature>
<name>A0A1X6NJ84_PORUM</name>
<feature type="compositionally biased region" description="Basic residues" evidence="1">
    <location>
        <begin position="177"/>
        <end position="194"/>
    </location>
</feature>
<feature type="region of interest" description="Disordered" evidence="1">
    <location>
        <begin position="148"/>
        <end position="194"/>
    </location>
</feature>
<evidence type="ECO:0000313" key="2">
    <source>
        <dbReference type="EMBL" id="OSX68677.1"/>
    </source>
</evidence>
<gene>
    <name evidence="2" type="ORF">BU14_2400s0001</name>
</gene>
<feature type="compositionally biased region" description="Low complexity" evidence="1">
    <location>
        <begin position="295"/>
        <end position="329"/>
    </location>
</feature>
<keyword evidence="3" id="KW-1185">Reference proteome</keyword>
<feature type="compositionally biased region" description="Pro residues" evidence="1">
    <location>
        <begin position="243"/>
        <end position="268"/>
    </location>
</feature>
<protein>
    <submittedName>
        <fullName evidence="2">Uncharacterized protein</fullName>
    </submittedName>
</protein>
<evidence type="ECO:0000256" key="1">
    <source>
        <dbReference type="SAM" id="MobiDB-lite"/>
    </source>
</evidence>
<proteinExistence type="predicted"/>
<feature type="region of interest" description="Disordered" evidence="1">
    <location>
        <begin position="238"/>
        <end position="337"/>
    </location>
</feature>
<organism evidence="2 3">
    <name type="scientific">Porphyra umbilicalis</name>
    <name type="common">Purple laver</name>
    <name type="synonym">Red alga</name>
    <dbReference type="NCBI Taxonomy" id="2786"/>
    <lineage>
        <taxon>Eukaryota</taxon>
        <taxon>Rhodophyta</taxon>
        <taxon>Bangiophyceae</taxon>
        <taxon>Bangiales</taxon>
        <taxon>Bangiaceae</taxon>
        <taxon>Porphyra</taxon>
    </lineage>
</organism>
<dbReference type="AlphaFoldDB" id="A0A1X6NJ84"/>
<accession>A0A1X6NJ84</accession>
<reference evidence="2 3" key="1">
    <citation type="submission" date="2017-03" db="EMBL/GenBank/DDBJ databases">
        <title>WGS assembly of Porphyra umbilicalis.</title>
        <authorList>
            <person name="Brawley S.H."/>
            <person name="Blouin N.A."/>
            <person name="Ficko-Blean E."/>
            <person name="Wheeler G.L."/>
            <person name="Lohr M."/>
            <person name="Goodson H.V."/>
            <person name="Jenkins J.W."/>
            <person name="Blaby-Haas C.E."/>
            <person name="Helliwell K.E."/>
            <person name="Chan C."/>
            <person name="Marriage T."/>
            <person name="Bhattacharya D."/>
            <person name="Klein A.S."/>
            <person name="Badis Y."/>
            <person name="Brodie J."/>
            <person name="Cao Y."/>
            <person name="Collen J."/>
            <person name="Dittami S.M."/>
            <person name="Gachon C.M."/>
            <person name="Green B.R."/>
            <person name="Karpowicz S."/>
            <person name="Kim J.W."/>
            <person name="Kudahl U."/>
            <person name="Lin S."/>
            <person name="Michel G."/>
            <person name="Mittag M."/>
            <person name="Olson B.J."/>
            <person name="Pangilinan J."/>
            <person name="Peng Y."/>
            <person name="Qiu H."/>
            <person name="Shu S."/>
            <person name="Singer J.T."/>
            <person name="Smith A.G."/>
            <person name="Sprecher B.N."/>
            <person name="Wagner V."/>
            <person name="Wang W."/>
            <person name="Wang Z.-Y."/>
            <person name="Yan J."/>
            <person name="Yarish C."/>
            <person name="Zoeuner-Riek S."/>
            <person name="Zhuang Y."/>
            <person name="Zou Y."/>
            <person name="Lindquist E.A."/>
            <person name="Grimwood J."/>
            <person name="Barry K."/>
            <person name="Rokhsar D.S."/>
            <person name="Schmutz J."/>
            <person name="Stiller J.W."/>
            <person name="Grossman A.R."/>
            <person name="Prochnik S.E."/>
        </authorList>
    </citation>
    <scope>NUCLEOTIDE SEQUENCE [LARGE SCALE GENOMIC DNA]</scope>
    <source>
        <strain evidence="2">4086291</strain>
    </source>
</reference>
<dbReference type="EMBL" id="KV920210">
    <property type="protein sequence ID" value="OSX68677.1"/>
    <property type="molecule type" value="Genomic_DNA"/>
</dbReference>
<dbReference type="Proteomes" id="UP000218209">
    <property type="component" value="Unassembled WGS sequence"/>
</dbReference>